<keyword evidence="2" id="KW-1185">Reference proteome</keyword>
<comment type="caution">
    <text evidence="1">The sequence shown here is derived from an EMBL/GenBank/DDBJ whole genome shotgun (WGS) entry which is preliminary data.</text>
</comment>
<protein>
    <submittedName>
        <fullName evidence="1">Uncharacterized protein</fullName>
    </submittedName>
</protein>
<organism evidence="1 2">
    <name type="scientific">Peronosclerospora sorghi</name>
    <dbReference type="NCBI Taxonomy" id="230839"/>
    <lineage>
        <taxon>Eukaryota</taxon>
        <taxon>Sar</taxon>
        <taxon>Stramenopiles</taxon>
        <taxon>Oomycota</taxon>
        <taxon>Peronosporomycetes</taxon>
        <taxon>Peronosporales</taxon>
        <taxon>Peronosporaceae</taxon>
        <taxon>Peronosclerospora</taxon>
    </lineage>
</organism>
<sequence>MTWCGRLVDGEGVRHDPAQLASQRCIPLPPTAVPFRGFCGLRKYIVNNARAVAPLVAKLESVTSPLGRKKKQLCGVDLSWEEDKKRLLYAVKVVIHVKRNYSHTPTMRVLVFRAYAFRWSEAVVIYRSQTLAQNDAPPSAVEQDRLLRVEDRSGCPLMLATSSNGL</sequence>
<dbReference type="EMBL" id="CM047590">
    <property type="protein sequence ID" value="KAI9919758.1"/>
    <property type="molecule type" value="Genomic_DNA"/>
</dbReference>
<evidence type="ECO:0000313" key="2">
    <source>
        <dbReference type="Proteomes" id="UP001163321"/>
    </source>
</evidence>
<gene>
    <name evidence="1" type="ORF">PsorP6_017286</name>
</gene>
<accession>A0ACC0WPC5</accession>
<reference evidence="1 2" key="1">
    <citation type="journal article" date="2022" name="bioRxiv">
        <title>The genome of the oomycete Peronosclerospora sorghi, a cosmopolitan pathogen of maize and sorghum, is inflated with dispersed pseudogenes.</title>
        <authorList>
            <person name="Fletcher K."/>
            <person name="Martin F."/>
            <person name="Isakeit T."/>
            <person name="Cavanaugh K."/>
            <person name="Magill C."/>
            <person name="Michelmore R."/>
        </authorList>
    </citation>
    <scope>NUCLEOTIDE SEQUENCE [LARGE SCALE GENOMIC DNA]</scope>
    <source>
        <strain evidence="1">P6</strain>
    </source>
</reference>
<dbReference type="Proteomes" id="UP001163321">
    <property type="component" value="Chromosome 11"/>
</dbReference>
<evidence type="ECO:0000313" key="1">
    <source>
        <dbReference type="EMBL" id="KAI9919758.1"/>
    </source>
</evidence>
<proteinExistence type="predicted"/>
<name>A0ACC0WPC5_9STRA</name>